<dbReference type="AlphaFoldDB" id="A0A8J2NSK3"/>
<accession>A0A8J2NSK3</accession>
<evidence type="ECO:0008006" key="3">
    <source>
        <dbReference type="Google" id="ProtNLM"/>
    </source>
</evidence>
<dbReference type="CDD" id="cd00586">
    <property type="entry name" value="4HBT"/>
    <property type="match status" value="1"/>
</dbReference>
<organism evidence="1 2">
    <name type="scientific">Allacma fusca</name>
    <dbReference type="NCBI Taxonomy" id="39272"/>
    <lineage>
        <taxon>Eukaryota</taxon>
        <taxon>Metazoa</taxon>
        <taxon>Ecdysozoa</taxon>
        <taxon>Arthropoda</taxon>
        <taxon>Hexapoda</taxon>
        <taxon>Collembola</taxon>
        <taxon>Symphypleona</taxon>
        <taxon>Sminthuridae</taxon>
        <taxon>Allacma</taxon>
    </lineage>
</organism>
<dbReference type="PANTHER" id="PTHR12475:SF4">
    <property type="entry name" value="PROTEIN THEM6"/>
    <property type="match status" value="1"/>
</dbReference>
<evidence type="ECO:0000313" key="2">
    <source>
        <dbReference type="Proteomes" id="UP000708208"/>
    </source>
</evidence>
<dbReference type="PANTHER" id="PTHR12475">
    <property type="match status" value="1"/>
</dbReference>
<keyword evidence="2" id="KW-1185">Reference proteome</keyword>
<evidence type="ECO:0000313" key="1">
    <source>
        <dbReference type="EMBL" id="CAG7673174.1"/>
    </source>
</evidence>
<dbReference type="Proteomes" id="UP000708208">
    <property type="component" value="Unassembled WGS sequence"/>
</dbReference>
<dbReference type="Pfam" id="PF13279">
    <property type="entry name" value="4HBT_2"/>
    <property type="match status" value="1"/>
</dbReference>
<sequence length="195" mass="23258">MWCYIIGAYLTLHYFIDTHYFVRLFVHCICARYFLAKKKFMESSSIYGICMPTDVDMMLNHMNNSRYLREFDFGRMEYGFRTGLMDTFIKKGGSFLVSGITIRYRLSLKIFSMYKVVTTPVWWDDKFIYFDQRIVTLSDDIVRAVAFAKLATKISMVEYIKEMYPEERRPDNPPADLMTWLESQEISRNNMKKES</sequence>
<dbReference type="InterPro" id="IPR051490">
    <property type="entry name" value="THEM6_lcsJ_thioesterase"/>
</dbReference>
<dbReference type="OrthoDB" id="265761at2759"/>
<comment type="caution">
    <text evidence="1">The sequence shown here is derived from an EMBL/GenBank/DDBJ whole genome shotgun (WGS) entry which is preliminary data.</text>
</comment>
<reference evidence="1" key="1">
    <citation type="submission" date="2021-06" db="EMBL/GenBank/DDBJ databases">
        <authorList>
            <person name="Hodson N. C."/>
            <person name="Mongue J. A."/>
            <person name="Jaron S. K."/>
        </authorList>
    </citation>
    <scope>NUCLEOTIDE SEQUENCE</scope>
</reference>
<name>A0A8J2NSK3_9HEXA</name>
<protein>
    <recommendedName>
        <fullName evidence="3">Thioesterase</fullName>
    </recommendedName>
</protein>
<proteinExistence type="predicted"/>
<dbReference type="EMBL" id="CAJVCH010012750">
    <property type="protein sequence ID" value="CAG7673174.1"/>
    <property type="molecule type" value="Genomic_DNA"/>
</dbReference>
<gene>
    <name evidence="1" type="ORF">AFUS01_LOCUS2234</name>
</gene>